<dbReference type="PROSITE" id="PS50297">
    <property type="entry name" value="ANK_REP_REGION"/>
    <property type="match status" value="1"/>
</dbReference>
<dbReference type="PROSITE" id="PS50088">
    <property type="entry name" value="ANK_REPEAT"/>
    <property type="match status" value="1"/>
</dbReference>
<gene>
    <name evidence="2" type="ORF">DFH08DRAFT_985768</name>
</gene>
<evidence type="ECO:0000313" key="2">
    <source>
        <dbReference type="EMBL" id="KAJ7304545.1"/>
    </source>
</evidence>
<dbReference type="SUPFAM" id="SSF48403">
    <property type="entry name" value="Ankyrin repeat"/>
    <property type="match status" value="1"/>
</dbReference>
<evidence type="ECO:0000313" key="3">
    <source>
        <dbReference type="Proteomes" id="UP001218218"/>
    </source>
</evidence>
<protein>
    <submittedName>
        <fullName evidence="2">Uncharacterized protein</fullName>
    </submittedName>
</protein>
<dbReference type="InterPro" id="IPR002110">
    <property type="entry name" value="Ankyrin_rpt"/>
</dbReference>
<accession>A0AAD7EA45</accession>
<dbReference type="Pfam" id="PF12796">
    <property type="entry name" value="Ank_2"/>
    <property type="match status" value="1"/>
</dbReference>
<dbReference type="SMART" id="SM00248">
    <property type="entry name" value="ANK"/>
    <property type="match status" value="2"/>
</dbReference>
<keyword evidence="3" id="KW-1185">Reference proteome</keyword>
<reference evidence="2" key="1">
    <citation type="submission" date="2023-03" db="EMBL/GenBank/DDBJ databases">
        <title>Massive genome expansion in bonnet fungi (Mycena s.s.) driven by repeated elements and novel gene families across ecological guilds.</title>
        <authorList>
            <consortium name="Lawrence Berkeley National Laboratory"/>
            <person name="Harder C.B."/>
            <person name="Miyauchi S."/>
            <person name="Viragh M."/>
            <person name="Kuo A."/>
            <person name="Thoen E."/>
            <person name="Andreopoulos B."/>
            <person name="Lu D."/>
            <person name="Skrede I."/>
            <person name="Drula E."/>
            <person name="Henrissat B."/>
            <person name="Morin E."/>
            <person name="Kohler A."/>
            <person name="Barry K."/>
            <person name="LaButti K."/>
            <person name="Morin E."/>
            <person name="Salamov A."/>
            <person name="Lipzen A."/>
            <person name="Mereny Z."/>
            <person name="Hegedus B."/>
            <person name="Baldrian P."/>
            <person name="Stursova M."/>
            <person name="Weitz H."/>
            <person name="Taylor A."/>
            <person name="Grigoriev I.V."/>
            <person name="Nagy L.G."/>
            <person name="Martin F."/>
            <person name="Kauserud H."/>
        </authorList>
    </citation>
    <scope>NUCLEOTIDE SEQUENCE</scope>
    <source>
        <strain evidence="2">CBHHK002</strain>
    </source>
</reference>
<comment type="caution">
    <text evidence="2">The sequence shown here is derived from an EMBL/GenBank/DDBJ whole genome shotgun (WGS) entry which is preliminary data.</text>
</comment>
<evidence type="ECO:0000256" key="1">
    <source>
        <dbReference type="PROSITE-ProRule" id="PRU00023"/>
    </source>
</evidence>
<keyword evidence="1" id="KW-0040">ANK repeat</keyword>
<dbReference type="EMBL" id="JARIHO010000101">
    <property type="protein sequence ID" value="KAJ7304545.1"/>
    <property type="molecule type" value="Genomic_DNA"/>
</dbReference>
<sequence>MSYLDEFPPELILLLSILLAPETLNALALTCRRLHEILQPELESCITPELAGRLLRWATANSKPHPVAKFLSPPHSIHPTPPGGGNWYFSETVLHVAAQSGNTEITRLLLEAGGNPKAEYGQDDYQPFHLAVQRRDLKLLLDHGAPIGSWFHGARQRRN</sequence>
<dbReference type="InterPro" id="IPR036770">
    <property type="entry name" value="Ankyrin_rpt-contain_sf"/>
</dbReference>
<dbReference type="AlphaFoldDB" id="A0AAD7EA45"/>
<name>A0AAD7EA45_9AGAR</name>
<organism evidence="2 3">
    <name type="scientific">Mycena albidolilacea</name>
    <dbReference type="NCBI Taxonomy" id="1033008"/>
    <lineage>
        <taxon>Eukaryota</taxon>
        <taxon>Fungi</taxon>
        <taxon>Dikarya</taxon>
        <taxon>Basidiomycota</taxon>
        <taxon>Agaricomycotina</taxon>
        <taxon>Agaricomycetes</taxon>
        <taxon>Agaricomycetidae</taxon>
        <taxon>Agaricales</taxon>
        <taxon>Marasmiineae</taxon>
        <taxon>Mycenaceae</taxon>
        <taxon>Mycena</taxon>
    </lineage>
</organism>
<dbReference type="Proteomes" id="UP001218218">
    <property type="component" value="Unassembled WGS sequence"/>
</dbReference>
<dbReference type="Gene3D" id="1.25.40.20">
    <property type="entry name" value="Ankyrin repeat-containing domain"/>
    <property type="match status" value="1"/>
</dbReference>
<proteinExistence type="predicted"/>
<feature type="repeat" description="ANK" evidence="1">
    <location>
        <begin position="89"/>
        <end position="121"/>
    </location>
</feature>